<dbReference type="PANTHER" id="PTHR37833">
    <property type="entry name" value="LIPOPROTEIN-RELATED"/>
    <property type="match status" value="1"/>
</dbReference>
<evidence type="ECO:0000313" key="2">
    <source>
        <dbReference type="Proteomes" id="UP000263098"/>
    </source>
</evidence>
<evidence type="ECO:0008006" key="3">
    <source>
        <dbReference type="Google" id="ProtNLM"/>
    </source>
</evidence>
<reference evidence="1 2" key="1">
    <citation type="journal article" date="2018" name="Nat. Biotechnol.">
        <title>A standardized bacterial taxonomy based on genome phylogeny substantially revises the tree of life.</title>
        <authorList>
            <person name="Parks D.H."/>
            <person name="Chuvochina M."/>
            <person name="Waite D.W."/>
            <person name="Rinke C."/>
            <person name="Skarshewski A."/>
            <person name="Chaumeil P.A."/>
            <person name="Hugenholtz P."/>
        </authorList>
    </citation>
    <scope>NUCLEOTIDE SEQUENCE [LARGE SCALE GENOMIC DNA]</scope>
    <source>
        <strain evidence="1">UBA9667</strain>
    </source>
</reference>
<comment type="caution">
    <text evidence="1">The sequence shown here is derived from an EMBL/GenBank/DDBJ whole genome shotgun (WGS) entry which is preliminary data.</text>
</comment>
<evidence type="ECO:0000313" key="1">
    <source>
        <dbReference type="EMBL" id="HCK23689.1"/>
    </source>
</evidence>
<name>A0A3D2SCZ0_9BACE</name>
<dbReference type="AlphaFoldDB" id="A0A3D2SCZ0"/>
<sequence>MIKIKNTRSSILFLLLSVIALSCNDIRRKKEITRLVETWQGREIIFPQQSVFTRYAKDTVDFVIPQDVPYKVLIYVDSLGCLSCKLQMDKWMLLMEEIDTITEDEIPFLFYFHPAKVKDTKSALLRGQFDRPVCIDKEDSLNLLNGFPSNMAFQTFLLNKDNRVLVIGNPVHNAAIKDLYIQEISRNKGKESDLPPTVLAVKNTEIDLGEVETETTKEIRIKLYNTGSGDFVFQGITTSCDCTEAECERSMIPKGKSRKLNIRYKAEQAGDFMRTVSIYGNMPVSPLMLTLTGVVIEKRSKP</sequence>
<dbReference type="Proteomes" id="UP000263098">
    <property type="component" value="Unassembled WGS sequence"/>
</dbReference>
<dbReference type="Gene3D" id="2.60.40.10">
    <property type="entry name" value="Immunoglobulins"/>
    <property type="match status" value="1"/>
</dbReference>
<proteinExistence type="predicted"/>
<protein>
    <recommendedName>
        <fullName evidence="3">DUF1573 domain-containing protein</fullName>
    </recommendedName>
</protein>
<organism evidence="1 2">
    <name type="scientific">Bacteroides graminisolvens</name>
    <dbReference type="NCBI Taxonomy" id="477666"/>
    <lineage>
        <taxon>Bacteria</taxon>
        <taxon>Pseudomonadati</taxon>
        <taxon>Bacteroidota</taxon>
        <taxon>Bacteroidia</taxon>
        <taxon>Bacteroidales</taxon>
        <taxon>Bacteroidaceae</taxon>
        <taxon>Bacteroides</taxon>
    </lineage>
</organism>
<dbReference type="InterPro" id="IPR011467">
    <property type="entry name" value="DUF1573"/>
</dbReference>
<dbReference type="InterPro" id="IPR013783">
    <property type="entry name" value="Ig-like_fold"/>
</dbReference>
<accession>A0A3D2SCZ0</accession>
<gene>
    <name evidence="1" type="ORF">DHW31_02730</name>
</gene>
<dbReference type="Pfam" id="PF07610">
    <property type="entry name" value="DUF1573"/>
    <property type="match status" value="1"/>
</dbReference>
<dbReference type="PANTHER" id="PTHR37833:SF1">
    <property type="entry name" value="SIGNAL PEPTIDE PROTEIN"/>
    <property type="match status" value="1"/>
</dbReference>
<dbReference type="PROSITE" id="PS51257">
    <property type="entry name" value="PROKAR_LIPOPROTEIN"/>
    <property type="match status" value="1"/>
</dbReference>
<dbReference type="EMBL" id="DPVG01000095">
    <property type="protein sequence ID" value="HCK23689.1"/>
    <property type="molecule type" value="Genomic_DNA"/>
</dbReference>